<protein>
    <recommendedName>
        <fullName evidence="7">Nuclear GTPase SLIP-GC</fullName>
    </recommendedName>
</protein>
<dbReference type="Proteomes" id="UP000559256">
    <property type="component" value="Unassembled WGS sequence"/>
</dbReference>
<feature type="compositionally biased region" description="Basic and acidic residues" evidence="2">
    <location>
        <begin position="314"/>
        <end position="328"/>
    </location>
</feature>
<dbReference type="PANTHER" id="PTHR36681:SF3">
    <property type="entry name" value="NUCLEAR GTPASE, GERMINAL CENTER-ASSOCIATED, TANDEM DUPLICATE 3"/>
    <property type="match status" value="1"/>
</dbReference>
<proteinExistence type="predicted"/>
<feature type="region of interest" description="Disordered" evidence="2">
    <location>
        <begin position="305"/>
        <end position="337"/>
    </location>
</feature>
<dbReference type="InterPro" id="IPR056024">
    <property type="entry name" value="DUF7605"/>
</dbReference>
<accession>A0A8H5LU26</accession>
<feature type="region of interest" description="Disordered" evidence="2">
    <location>
        <begin position="534"/>
        <end position="635"/>
    </location>
</feature>
<feature type="domain" description="Dynamin N-terminal" evidence="3">
    <location>
        <begin position="155"/>
        <end position="410"/>
    </location>
</feature>
<organism evidence="5 6">
    <name type="scientific">Tetrapyrgos nigripes</name>
    <dbReference type="NCBI Taxonomy" id="182062"/>
    <lineage>
        <taxon>Eukaryota</taxon>
        <taxon>Fungi</taxon>
        <taxon>Dikarya</taxon>
        <taxon>Basidiomycota</taxon>
        <taxon>Agaricomycotina</taxon>
        <taxon>Agaricomycetes</taxon>
        <taxon>Agaricomycetidae</taxon>
        <taxon>Agaricales</taxon>
        <taxon>Marasmiineae</taxon>
        <taxon>Marasmiaceae</taxon>
        <taxon>Tetrapyrgos</taxon>
    </lineage>
</organism>
<evidence type="ECO:0000256" key="1">
    <source>
        <dbReference type="SAM" id="Coils"/>
    </source>
</evidence>
<reference evidence="5 6" key="1">
    <citation type="journal article" date="2020" name="ISME J.">
        <title>Uncovering the hidden diversity of litter-decomposition mechanisms in mushroom-forming fungi.</title>
        <authorList>
            <person name="Floudas D."/>
            <person name="Bentzer J."/>
            <person name="Ahren D."/>
            <person name="Johansson T."/>
            <person name="Persson P."/>
            <person name="Tunlid A."/>
        </authorList>
    </citation>
    <scope>NUCLEOTIDE SEQUENCE [LARGE SCALE GENOMIC DNA]</scope>
    <source>
        <strain evidence="5 6">CBS 291.85</strain>
    </source>
</reference>
<keyword evidence="1" id="KW-0175">Coiled coil</keyword>
<feature type="coiled-coil region" evidence="1">
    <location>
        <begin position="474"/>
        <end position="508"/>
    </location>
</feature>
<dbReference type="InterPro" id="IPR027417">
    <property type="entry name" value="P-loop_NTPase"/>
</dbReference>
<gene>
    <name evidence="5" type="ORF">D9758_001123</name>
</gene>
<evidence type="ECO:0000313" key="5">
    <source>
        <dbReference type="EMBL" id="KAF5370055.1"/>
    </source>
</evidence>
<dbReference type="EMBL" id="JAACJM010000012">
    <property type="protein sequence ID" value="KAF5370055.1"/>
    <property type="molecule type" value="Genomic_DNA"/>
</dbReference>
<feature type="region of interest" description="Disordered" evidence="2">
    <location>
        <begin position="860"/>
        <end position="879"/>
    </location>
</feature>
<evidence type="ECO:0000259" key="4">
    <source>
        <dbReference type="Pfam" id="PF24564"/>
    </source>
</evidence>
<feature type="compositionally biased region" description="Acidic residues" evidence="2">
    <location>
        <begin position="589"/>
        <end position="626"/>
    </location>
</feature>
<dbReference type="PANTHER" id="PTHR36681">
    <property type="entry name" value="NUCLEAR GTPASE, GERMINAL CENTER-ASSOCIATED, TANDEM DUPLICATE 3"/>
    <property type="match status" value="1"/>
</dbReference>
<keyword evidence="6" id="KW-1185">Reference proteome</keyword>
<evidence type="ECO:0000259" key="3">
    <source>
        <dbReference type="Pfam" id="PF00350"/>
    </source>
</evidence>
<dbReference type="Gene3D" id="3.40.50.300">
    <property type="entry name" value="P-loop containing nucleotide triphosphate hydrolases"/>
    <property type="match status" value="1"/>
</dbReference>
<evidence type="ECO:0000313" key="6">
    <source>
        <dbReference type="Proteomes" id="UP000559256"/>
    </source>
</evidence>
<feature type="domain" description="DUF7605" evidence="4">
    <location>
        <begin position="947"/>
        <end position="1097"/>
    </location>
</feature>
<evidence type="ECO:0000256" key="2">
    <source>
        <dbReference type="SAM" id="MobiDB-lite"/>
    </source>
</evidence>
<dbReference type="AlphaFoldDB" id="A0A8H5LU26"/>
<dbReference type="Pfam" id="PF24564">
    <property type="entry name" value="DUF7605"/>
    <property type="match status" value="1"/>
</dbReference>
<feature type="region of interest" description="Disordered" evidence="2">
    <location>
        <begin position="1"/>
        <end position="43"/>
    </location>
</feature>
<dbReference type="InterPro" id="IPR045063">
    <property type="entry name" value="Dynamin_N"/>
</dbReference>
<evidence type="ECO:0008006" key="7">
    <source>
        <dbReference type="Google" id="ProtNLM"/>
    </source>
</evidence>
<dbReference type="Pfam" id="PF00350">
    <property type="entry name" value="Dynamin_N"/>
    <property type="match status" value="1"/>
</dbReference>
<name>A0A8H5LU26_9AGAR</name>
<dbReference type="OrthoDB" id="3598281at2759"/>
<comment type="caution">
    <text evidence="5">The sequence shown here is derived from an EMBL/GenBank/DDBJ whole genome shotgun (WGS) entry which is preliminary data.</text>
</comment>
<feature type="compositionally biased region" description="Basic and acidic residues" evidence="2">
    <location>
        <begin position="869"/>
        <end position="878"/>
    </location>
</feature>
<dbReference type="SUPFAM" id="SSF52540">
    <property type="entry name" value="P-loop containing nucleoside triphosphate hydrolases"/>
    <property type="match status" value="1"/>
</dbReference>
<feature type="compositionally biased region" description="Acidic residues" evidence="2">
    <location>
        <begin position="565"/>
        <end position="578"/>
    </location>
</feature>
<feature type="compositionally biased region" description="Polar residues" evidence="2">
    <location>
        <begin position="1"/>
        <end position="15"/>
    </location>
</feature>
<sequence length="1196" mass="132482">MNSKENLSNFASTQVKPEPQEHKLPLMESSSNSSSFATSFRVKPEPTDTVLHARASHPTELSAFVKPELDDNLQMQDASTASNQTPHATPAKYSSYESAADIPYEPEIALKEGLGMVKTIRACMDKLQLGSKLRQEVWLRELKSLEEQTAPTTLIAVCGATGAGKSSILNAVLDDNIVPTSGMRACTAVVTEIGYHDKNTIDADVSFLSASEWKQELAVLLHDLVDEDGNLRRTNDLKSDAGVAWHKVNAVYPTLSQERLVTMTVDQIVAHDPRVSQILGTTKKIVARNSRAFAGEIGKYIDSKEARGKKDKKDKKDDEKSLMDRVREAAGQSKKKDRTDVNAPAFWPLIRQVNVRCNAACLSTGAILVDLPGVADANAARANIAKNYMKKCQCIWILAPITRAVDDKTARGIVPAYIPLVPILTSPGRLIGRRIQDAIDDYDDHAITFIASKCDDISCSEVINALSLYDDPGLQEIAEEIEKNEDDTKEAKQQKAAAEKLVKSIDSELKDLRPRLSEYQNHLEALKEGISFTPTLTSTKKSKNKKRKNKRGGKTGSPKRRRSVEDDEGSDFDDEMDSDASSSDGFDRDSDDNDSDSEASDQSDDEKEKSDDEEGDDDDQQEEVTEDSLKTKIETTKEAIKEARGRLNGARAQKKDANDRLATIKKDLSKVQRRKNAFCSLKRSEFSKDVLKEDFRSGLKELDDAAAEERDPANFDPSVNLRDYNAINLPVFTCSSRDYVRLTGQVKGDGSPTCFSDKESTGIPELQKWCHTLTFSSRARSANMFYTHLKAFANSIKTYVNGIGDVTAIDREELKQKWESNLAQDGSLLQDDGYDNGRWGKMDYGDNPFAAILSESDLYAMEEDEEDEPPRRRDEHGHLTGVAPRLAREFGTVIDDSVKDLQAKFQDGLDDKCRAGAAQAAESAVPISDEFAASVLMFHFVLINGFSMHWGTYRATLRRRGAFRRDLNAELLAPFTRTIASTWGKIFEQDLFAPFETDALRVINKLVDDVEASAALGLKDRVKSQGELCLEEAKVALKKSIELVRETLNSEQKEISRCLAPHVQNNLVDGYDLAMEERGKGSVARQKSVIKLYVNEKKDDMFDDGADVIMNRLGDAAKAVGNVLDSAFGDLAKKIEVNLSVLWEGTRDSPEQVASRRSMLGAISSILTQVDLWTQAAKDKREELAAAQALLDVDMN</sequence>
<feature type="compositionally biased region" description="Basic residues" evidence="2">
    <location>
        <begin position="540"/>
        <end position="562"/>
    </location>
</feature>